<evidence type="ECO:0000256" key="1">
    <source>
        <dbReference type="SAM" id="MobiDB-lite"/>
    </source>
</evidence>
<proteinExistence type="predicted"/>
<dbReference type="Proteomes" id="UP001334248">
    <property type="component" value="Unassembled WGS sequence"/>
</dbReference>
<gene>
    <name evidence="2" type="ORF">PMZ80_007850</name>
</gene>
<comment type="caution">
    <text evidence="2">The sequence shown here is derived from an EMBL/GenBank/DDBJ whole genome shotgun (WGS) entry which is preliminary data.</text>
</comment>
<feature type="compositionally biased region" description="Gly residues" evidence="1">
    <location>
        <begin position="419"/>
        <end position="431"/>
    </location>
</feature>
<evidence type="ECO:0000313" key="3">
    <source>
        <dbReference type="Proteomes" id="UP001334248"/>
    </source>
</evidence>
<evidence type="ECO:0008006" key="4">
    <source>
        <dbReference type="Google" id="ProtNLM"/>
    </source>
</evidence>
<feature type="region of interest" description="Disordered" evidence="1">
    <location>
        <begin position="396"/>
        <end position="431"/>
    </location>
</feature>
<name>A0ABR0RH05_9EURO</name>
<sequence>MVDVQISHLGEICSQDVAEVVQGNQERIGHMQEARTATMEAVGDPRTPKPGQRLALLNLPTEILEKIFRLVQPKREDGDIGNRNITVQRADGSRSGRKFRNLRRYPAGISELHGLLKWCPEARNLVGALLGRDFLFHSSEFEPMTRIHMVLGRASCSMIHTLEVHMDTVTRMKPNEIGSDLLQVFCTYMPNLTDFKLMAGFYGNGEPCSKKRQHKLYAPVLRFMAFLVLRHSNLDRLVRPADSGPDFDDQEHGYAVYLQAERGYKVRRGDGNRVWNSIDKPTDATRTTRATFGDEVANTTAVRRVTSNKLQRTSIETFFITPAEGQLKDDVFSETPEPNDDFDLVDERGLRTRQEHRLSGWTYRNVDQLIKLCANAEAKAVAVSEARKNCGVWESKGRRAKGNGWRGQGAAGASDLQRGRGGGRGGHLGVH</sequence>
<keyword evidence="3" id="KW-1185">Reference proteome</keyword>
<dbReference type="GeneID" id="90001299"/>
<evidence type="ECO:0000313" key="2">
    <source>
        <dbReference type="EMBL" id="KAK5939473.1"/>
    </source>
</evidence>
<dbReference type="EMBL" id="JAVHJV010000010">
    <property type="protein sequence ID" value="KAK5939473.1"/>
    <property type="molecule type" value="Genomic_DNA"/>
</dbReference>
<organism evidence="2 3">
    <name type="scientific">Knufia obscura</name>
    <dbReference type="NCBI Taxonomy" id="1635080"/>
    <lineage>
        <taxon>Eukaryota</taxon>
        <taxon>Fungi</taxon>
        <taxon>Dikarya</taxon>
        <taxon>Ascomycota</taxon>
        <taxon>Pezizomycotina</taxon>
        <taxon>Eurotiomycetes</taxon>
        <taxon>Chaetothyriomycetidae</taxon>
        <taxon>Chaetothyriales</taxon>
        <taxon>Trichomeriaceae</taxon>
        <taxon>Knufia</taxon>
    </lineage>
</organism>
<protein>
    <recommendedName>
        <fullName evidence="4">F-box domain-containing protein</fullName>
    </recommendedName>
</protein>
<dbReference type="RefSeq" id="XP_064727563.1">
    <property type="nucleotide sequence ID" value="XM_064876256.1"/>
</dbReference>
<reference evidence="2 3" key="1">
    <citation type="journal article" date="2023" name="Res Sq">
        <title>Genomic and morphological characterization of Knufia obscura isolated from the Mars 2020 spacecraft assembly facility.</title>
        <authorList>
            <person name="Chander A.M."/>
            <person name="Teixeira M.M."/>
            <person name="Singh N.K."/>
            <person name="Williams M.P."/>
            <person name="Parker C.W."/>
            <person name="Leo P."/>
            <person name="Stajich J.E."/>
            <person name="Torok T."/>
            <person name="Tighe S."/>
            <person name="Mason C.E."/>
            <person name="Venkateswaran K."/>
        </authorList>
    </citation>
    <scope>NUCLEOTIDE SEQUENCE [LARGE SCALE GENOMIC DNA]</scope>
    <source>
        <strain evidence="2 3">CCFEE 5817</strain>
    </source>
</reference>
<accession>A0ABR0RH05</accession>